<sequence>MNMRLLRSSRRASCRDVVCVLLLVMTAGGCVRGQTVPDVPCMTNGDCDVKEWTSPQPECISYKCRCPNDTCVVYTYLTDSNNLYYYCGDCGTLGSECNSTEDCMSRWQCSNNVMYSPVPTSVSSLVLIIILAILLIIQKLIHSRKTLKKCFCRKSGDSEEDTETRVVGYNPDSNNKTAAYTITNSDFMTTSDDPDFDWALELSRQMSTRGEEWLLLSSSTWSSLSSSQTDPSSSILPDLSSSQPGTSGWRPRSSSTSVTRSNPTSRPHRRRSTRSSMSSVSSTYSASPPPSSYYSSHSIPYTSSLPSPASSRSTPPSASSTLSSRRSGSDSYRSCPRSSFTPDSCCDPGVANDDVRVSRL</sequence>
<evidence type="ECO:0000256" key="1">
    <source>
        <dbReference type="SAM" id="MobiDB-lite"/>
    </source>
</evidence>
<organism evidence="4 5">
    <name type="scientific">Homarus americanus</name>
    <name type="common">American lobster</name>
    <dbReference type="NCBI Taxonomy" id="6706"/>
    <lineage>
        <taxon>Eukaryota</taxon>
        <taxon>Metazoa</taxon>
        <taxon>Ecdysozoa</taxon>
        <taxon>Arthropoda</taxon>
        <taxon>Crustacea</taxon>
        <taxon>Multicrustacea</taxon>
        <taxon>Malacostraca</taxon>
        <taxon>Eumalacostraca</taxon>
        <taxon>Eucarida</taxon>
        <taxon>Decapoda</taxon>
        <taxon>Pleocyemata</taxon>
        <taxon>Astacidea</taxon>
        <taxon>Nephropoidea</taxon>
        <taxon>Nephropidae</taxon>
        <taxon>Homarus</taxon>
    </lineage>
</organism>
<protein>
    <submittedName>
        <fullName evidence="4">Putative A-agglutinin anchorage subunit-like</fullName>
    </submittedName>
</protein>
<dbReference type="Proteomes" id="UP000747542">
    <property type="component" value="Unassembled WGS sequence"/>
</dbReference>
<evidence type="ECO:0000256" key="2">
    <source>
        <dbReference type="SAM" id="Phobius"/>
    </source>
</evidence>
<feature type="chain" id="PRO_5035145035" evidence="3">
    <location>
        <begin position="34"/>
        <end position="360"/>
    </location>
</feature>
<feature type="signal peptide" evidence="3">
    <location>
        <begin position="1"/>
        <end position="33"/>
    </location>
</feature>
<keyword evidence="5" id="KW-1185">Reference proteome</keyword>
<name>A0A8J5K1X5_HOMAM</name>
<dbReference type="AlphaFoldDB" id="A0A8J5K1X5"/>
<proteinExistence type="predicted"/>
<keyword evidence="2" id="KW-1133">Transmembrane helix</keyword>
<keyword evidence="3" id="KW-0732">Signal</keyword>
<feature type="transmembrane region" description="Helical" evidence="2">
    <location>
        <begin position="118"/>
        <end position="137"/>
    </location>
</feature>
<evidence type="ECO:0000313" key="5">
    <source>
        <dbReference type="Proteomes" id="UP000747542"/>
    </source>
</evidence>
<feature type="region of interest" description="Disordered" evidence="1">
    <location>
        <begin position="224"/>
        <end position="360"/>
    </location>
</feature>
<comment type="caution">
    <text evidence="4">The sequence shown here is derived from an EMBL/GenBank/DDBJ whole genome shotgun (WGS) entry which is preliminary data.</text>
</comment>
<evidence type="ECO:0000256" key="3">
    <source>
        <dbReference type="SAM" id="SignalP"/>
    </source>
</evidence>
<accession>A0A8J5K1X5</accession>
<feature type="compositionally biased region" description="Low complexity" evidence="1">
    <location>
        <begin position="224"/>
        <end position="242"/>
    </location>
</feature>
<feature type="compositionally biased region" description="Low complexity" evidence="1">
    <location>
        <begin position="250"/>
        <end position="265"/>
    </location>
</feature>
<gene>
    <name evidence="4" type="ORF">Hamer_G002607</name>
</gene>
<dbReference type="EMBL" id="JAHLQT010020073">
    <property type="protein sequence ID" value="KAG7168525.1"/>
    <property type="molecule type" value="Genomic_DNA"/>
</dbReference>
<evidence type="ECO:0000313" key="4">
    <source>
        <dbReference type="EMBL" id="KAG7168525.1"/>
    </source>
</evidence>
<feature type="compositionally biased region" description="Low complexity" evidence="1">
    <location>
        <begin position="274"/>
        <end position="334"/>
    </location>
</feature>
<dbReference type="PROSITE" id="PS51257">
    <property type="entry name" value="PROKAR_LIPOPROTEIN"/>
    <property type="match status" value="1"/>
</dbReference>
<keyword evidence="2" id="KW-0812">Transmembrane</keyword>
<reference evidence="4" key="1">
    <citation type="journal article" date="2021" name="Sci. Adv.">
        <title>The American lobster genome reveals insights on longevity, neural, and immune adaptations.</title>
        <authorList>
            <person name="Polinski J.M."/>
            <person name="Zimin A.V."/>
            <person name="Clark K.F."/>
            <person name="Kohn A.B."/>
            <person name="Sadowski N."/>
            <person name="Timp W."/>
            <person name="Ptitsyn A."/>
            <person name="Khanna P."/>
            <person name="Romanova D.Y."/>
            <person name="Williams P."/>
            <person name="Greenwood S.J."/>
            <person name="Moroz L.L."/>
            <person name="Walt D.R."/>
            <person name="Bodnar A.G."/>
        </authorList>
    </citation>
    <scope>NUCLEOTIDE SEQUENCE</scope>
    <source>
        <strain evidence="4">GMGI-L3</strain>
    </source>
</reference>
<keyword evidence="2" id="KW-0472">Membrane</keyword>